<dbReference type="RefSeq" id="WP_186633440.1">
    <property type="nucleotide sequence ID" value="NZ_JACOAF010000010.1"/>
</dbReference>
<keyword evidence="3" id="KW-1185">Reference proteome</keyword>
<evidence type="ECO:0000259" key="1">
    <source>
        <dbReference type="Pfam" id="PF18942"/>
    </source>
</evidence>
<name>A0ABR6VQM4_9BACT</name>
<accession>A0ABR6VQM4</accession>
<organism evidence="2 3">
    <name type="scientific">Rufibacter sediminis</name>
    <dbReference type="NCBI Taxonomy" id="2762756"/>
    <lineage>
        <taxon>Bacteria</taxon>
        <taxon>Pseudomonadati</taxon>
        <taxon>Bacteroidota</taxon>
        <taxon>Cytophagia</taxon>
        <taxon>Cytophagales</taxon>
        <taxon>Hymenobacteraceae</taxon>
        <taxon>Rufibacter</taxon>
    </lineage>
</organism>
<dbReference type="PROSITE" id="PS51257">
    <property type="entry name" value="PROKAR_LIPOPROTEIN"/>
    <property type="match status" value="1"/>
</dbReference>
<dbReference type="Pfam" id="PF18942">
    <property type="entry name" value="DUF5689"/>
    <property type="match status" value="1"/>
</dbReference>
<dbReference type="EMBL" id="JACOAF010000010">
    <property type="protein sequence ID" value="MBC3538881.1"/>
    <property type="molecule type" value="Genomic_DNA"/>
</dbReference>
<protein>
    <recommendedName>
        <fullName evidence="1">DUF5689 domain-containing protein</fullName>
    </recommendedName>
</protein>
<dbReference type="InterPro" id="IPR043744">
    <property type="entry name" value="DUF5689"/>
</dbReference>
<reference evidence="2 3" key="1">
    <citation type="journal article" date="2019" name="Int. J. Syst. Evol. Microbiol.">
        <title>Rufibacter sediminis sp. nov., isolated from freshwater lake sediment.</title>
        <authorList>
            <person name="Qu J.H."/>
            <person name="Zhang L.J."/>
            <person name="Fu Y.H."/>
            <person name="Li H.F."/>
        </authorList>
    </citation>
    <scope>NUCLEOTIDE SEQUENCE [LARGE SCALE GENOMIC DNA]</scope>
    <source>
        <strain evidence="2 3">H-1</strain>
    </source>
</reference>
<comment type="caution">
    <text evidence="2">The sequence shown here is derived from an EMBL/GenBank/DDBJ whole genome shotgun (WGS) entry which is preliminary data.</text>
</comment>
<feature type="domain" description="DUF5689" evidence="1">
    <location>
        <begin position="36"/>
        <end position="248"/>
    </location>
</feature>
<gene>
    <name evidence="2" type="ORF">H7U12_04260</name>
</gene>
<evidence type="ECO:0000313" key="2">
    <source>
        <dbReference type="EMBL" id="MBC3538881.1"/>
    </source>
</evidence>
<proteinExistence type="predicted"/>
<evidence type="ECO:0000313" key="3">
    <source>
        <dbReference type="Proteomes" id="UP000659698"/>
    </source>
</evidence>
<dbReference type="Proteomes" id="UP000659698">
    <property type="component" value="Unassembled WGS sequence"/>
</dbReference>
<sequence>MENKIFQLFAFILGALALSSCLEEDENNAIGQPSPYMSVADVRALYRGEDVQLTTDKMGGAHQVVGVVISDPASGNFPTGQVVIQNSRRRLTRGVILDFGSTTAPFVMGDSIVVNTEGATLTSINGALQIKGLSLAGVTKAKSGIEVTPRVVNLEALTTKPGDYEGTLVRIVAGNATPTPGRSAKYSGDKKLTDGNGNNIILHTDPNASFANERLWASATYTGVPLMGMDPQTQEPTITLRLRSINDVMDASGPIYLGFPESFENPSVDKPSYNMVNGDRGVWDNTIDFTTGSWKLYNSILGPTSNRDRFTGKQGIRMNQNLAAASSPYTQMNFDVPDGASKVTYIYGAYYTDASSTWWIEYSQDQGQTWTQIGPTMTEAGNWTKTATILMDISGPVRFRLFKKGLGPTSLPAIANGRFSFDDFAIYSNAD</sequence>